<dbReference type="InterPro" id="IPR002347">
    <property type="entry name" value="SDR_fam"/>
</dbReference>
<evidence type="ECO:0000256" key="1">
    <source>
        <dbReference type="ARBA" id="ARBA00006484"/>
    </source>
</evidence>
<dbReference type="PANTHER" id="PTHR43669">
    <property type="entry name" value="5-KETO-D-GLUCONATE 5-REDUCTASE"/>
    <property type="match status" value="1"/>
</dbReference>
<keyword evidence="2" id="KW-0560">Oxidoreductase</keyword>
<dbReference type="Proteomes" id="UP000438182">
    <property type="component" value="Unassembled WGS sequence"/>
</dbReference>
<evidence type="ECO:0000256" key="2">
    <source>
        <dbReference type="ARBA" id="ARBA00023002"/>
    </source>
</evidence>
<protein>
    <submittedName>
        <fullName evidence="3">SDR family oxidoreductase</fullName>
    </submittedName>
</protein>
<reference evidence="3 4" key="1">
    <citation type="submission" date="2019-12" db="EMBL/GenBank/DDBJ databases">
        <authorList>
            <person name="Kim Y.S."/>
        </authorList>
    </citation>
    <scope>NUCLEOTIDE SEQUENCE [LARGE SCALE GENOMIC DNA]</scope>
    <source>
        <strain evidence="3 4">MMS17-SY077</strain>
    </source>
</reference>
<dbReference type="Gene3D" id="3.40.50.720">
    <property type="entry name" value="NAD(P)-binding Rossmann-like Domain"/>
    <property type="match status" value="1"/>
</dbReference>
<sequence>MPLLDDKVAVIHGGGGSIGAATARAFAREGARVFLAGRSLPRLAATAEAVRAEGGAVEVAIVDAMDESAVEAHLDRVAAEAGRVDVALNAVGFDHVQGPPLVDTGVDEFLHPVDGYLRTNFVTARAAARRMIPQGSGVLLFVSTPGAKLSASGIAGNAAQSAALEGFARALAGELGPSGIRVVTVRSHALADAVDTSYTGEMFTRFAALGGASRDEFVDGMAASAPLGRLPRVAEVADYLAFAASDRAASMTGAIGNLTGGALVD</sequence>
<name>A0A6I4P6X9_9MICO</name>
<organism evidence="3 4">
    <name type="scientific">Agromyces seonyuensis</name>
    <dbReference type="NCBI Taxonomy" id="2662446"/>
    <lineage>
        <taxon>Bacteria</taxon>
        <taxon>Bacillati</taxon>
        <taxon>Actinomycetota</taxon>
        <taxon>Actinomycetes</taxon>
        <taxon>Micrococcales</taxon>
        <taxon>Microbacteriaceae</taxon>
        <taxon>Agromyces</taxon>
    </lineage>
</organism>
<dbReference type="AlphaFoldDB" id="A0A6I4P6X9"/>
<evidence type="ECO:0000313" key="4">
    <source>
        <dbReference type="Proteomes" id="UP000438182"/>
    </source>
</evidence>
<dbReference type="InterPro" id="IPR036291">
    <property type="entry name" value="NAD(P)-bd_dom_sf"/>
</dbReference>
<evidence type="ECO:0000313" key="3">
    <source>
        <dbReference type="EMBL" id="MWB99454.1"/>
    </source>
</evidence>
<comment type="similarity">
    <text evidence="1">Belongs to the short-chain dehydrogenases/reductases (SDR) family.</text>
</comment>
<dbReference type="EMBL" id="WSTA01000061">
    <property type="protein sequence ID" value="MWB99454.1"/>
    <property type="molecule type" value="Genomic_DNA"/>
</dbReference>
<gene>
    <name evidence="3" type="ORF">GB864_12960</name>
</gene>
<dbReference type="GO" id="GO:0016491">
    <property type="term" value="F:oxidoreductase activity"/>
    <property type="evidence" value="ECO:0007669"/>
    <property type="project" value="UniProtKB-KW"/>
</dbReference>
<dbReference type="Pfam" id="PF13561">
    <property type="entry name" value="adh_short_C2"/>
    <property type="match status" value="1"/>
</dbReference>
<dbReference type="PANTHER" id="PTHR43669:SF3">
    <property type="entry name" value="ALCOHOL DEHYDROGENASE, PUTATIVE (AFU_ORTHOLOGUE AFUA_3G03445)-RELATED"/>
    <property type="match status" value="1"/>
</dbReference>
<dbReference type="RefSeq" id="WP_160425712.1">
    <property type="nucleotide sequence ID" value="NZ_WSTA01000061.1"/>
</dbReference>
<dbReference type="PRINTS" id="PR00081">
    <property type="entry name" value="GDHRDH"/>
</dbReference>
<comment type="caution">
    <text evidence="3">The sequence shown here is derived from an EMBL/GenBank/DDBJ whole genome shotgun (WGS) entry which is preliminary data.</text>
</comment>
<proteinExistence type="inferred from homology"/>
<accession>A0A6I4P6X9</accession>
<dbReference type="CDD" id="cd05233">
    <property type="entry name" value="SDR_c"/>
    <property type="match status" value="1"/>
</dbReference>
<dbReference type="SUPFAM" id="SSF51735">
    <property type="entry name" value="NAD(P)-binding Rossmann-fold domains"/>
    <property type="match status" value="1"/>
</dbReference>
<keyword evidence="4" id="KW-1185">Reference proteome</keyword>